<reference evidence="2 3" key="1">
    <citation type="submission" date="2016-06" db="EMBL/GenBank/DDBJ databases">
        <authorList>
            <person name="Kjaerup R.B."/>
            <person name="Dalgaard T.S."/>
            <person name="Juul-Madsen H.R."/>
        </authorList>
    </citation>
    <scope>NUCLEOTIDE SEQUENCE [LARGE SCALE GENOMIC DNA]</scope>
    <source>
        <strain evidence="2 3">Pb300</strain>
    </source>
</reference>
<dbReference type="GO" id="GO:0031932">
    <property type="term" value="C:TORC2 complex"/>
    <property type="evidence" value="ECO:0007669"/>
    <property type="project" value="TreeGrafter"/>
</dbReference>
<gene>
    <name evidence="2" type="ORF">ACO22_03177</name>
</gene>
<feature type="compositionally biased region" description="Polar residues" evidence="1">
    <location>
        <begin position="843"/>
        <end position="855"/>
    </location>
</feature>
<feature type="region of interest" description="Disordered" evidence="1">
    <location>
        <begin position="370"/>
        <end position="406"/>
    </location>
</feature>
<feature type="region of interest" description="Disordered" evidence="1">
    <location>
        <begin position="810"/>
        <end position="862"/>
    </location>
</feature>
<sequence>MNSRGLPLRRADLSYPVPPDSPDRVVATDPSARPSSSSSDASSTSSNLTSLNMPKRPFYGAKPQISSPGLPRLPLASANNSNTSLPNFSRPSGSFMSPNDQLPQKTLPLPPPQEVQKHRPRQHSQGFFEPSLPTASSFEQTPGAMANLSASQIAAQAAMQHQKGSHHVRNRSQSSGLLQENMGRKASKDTITQASAGHQYSNGLVGGRVLAATTAANVAFPRSPGFVPTSPIFDHFSESGHKHKGEKSKMKIFSKPKHIGLSRDKDTDKTKPVSSPNKLQLPGPSSLSRMVNASTTSLHEYSTSANSSMYNLTNSSATTVVLADRPITGEREKDKEKEKEKVHKHHFLSRQKLKLKDKDDHFHLTLSSALSSSKPLDHSAPQSLYSFAPQSPSTTSFGKSKSGLDLRHGGRALREKKKEEKASAAAAQDFAYRDADDWMANGAVGANPLSIHGAPVSLGNVAPTVYGGEASLKEALQGFGLQNMAPEDVWDFLKAKLLVLFDGEDIRIALEDLNKLVSIHLQRCVLKYMPSVIVEDLRDLLQTGFTSLSHSLHSVPDERVVPHLVQMWLLVFGTVLPFIQAVFLPLDLEFKGRGSIMTTREAKEFWGALPDGETSNKSVGDELDVRTIVLISFRDYVILPRYEVLKATFSHLSLESIHVNVSALSTASNIRPSTSLGLDSGFGSYNSQSSTLLTNAGSFSSDSVAASISRSRAASNTSNPENITSTSYTSLSPPLNSILSPISQTLSSRTISKSTDSSHLITETVGRMLQCISVLASVQTDDEAQEKIEVLSKELKHNWLGRGRTGRDRRGFVGTRVRPMVPRQDSSDIQPCFVPSDAESVEDSTQNNYAASQSRTLRHSPRDTSPVLLENITSAQQLEMSQPTGLNKVEDDDEMMKYVNLSGDETNGDALKNVKQENVDQCTESINQSSGLPDLLSTVVPRSRLVSLIFSFGKTKVIGKTTTTPRKRGRKPVAEKNTGGENLNNDVDESPTKRQRVPAKAGRGGAGEKVKAGSRPMPTSLETASPEDKMLLRMKDEENKPWADIRQAWEEMTCEKVGNSSLSGRYSRIKANFVVFKKEDEERLLRYKKEIEEKFEADKWRSVAEAIESNGGEKYPPTAVQKKFKELSKKMSNMAIRKENDVEDS</sequence>
<organism evidence="2 3">
    <name type="scientific">Paracoccidioides brasiliensis</name>
    <dbReference type="NCBI Taxonomy" id="121759"/>
    <lineage>
        <taxon>Eukaryota</taxon>
        <taxon>Fungi</taxon>
        <taxon>Dikarya</taxon>
        <taxon>Ascomycota</taxon>
        <taxon>Pezizomycotina</taxon>
        <taxon>Eurotiomycetes</taxon>
        <taxon>Eurotiomycetidae</taxon>
        <taxon>Onygenales</taxon>
        <taxon>Ajellomycetaceae</taxon>
        <taxon>Paracoccidioides</taxon>
    </lineage>
</organism>
<name>A0A1D2JGS5_PARBR</name>
<comment type="caution">
    <text evidence="2">The sequence shown here is derived from an EMBL/GenBank/DDBJ whole genome shotgun (WGS) entry which is preliminary data.</text>
</comment>
<feature type="compositionally biased region" description="Polar residues" evidence="1">
    <location>
        <begin position="370"/>
        <end position="399"/>
    </location>
</feature>
<dbReference type="PANTHER" id="PTHR32428">
    <property type="entry name" value="TARGET OF RAPAMYCIN COMPLEX 2 SUBUNIT BIT61-RELATED"/>
    <property type="match status" value="1"/>
</dbReference>
<dbReference type="GO" id="GO:0038203">
    <property type="term" value="P:TORC2 signaling"/>
    <property type="evidence" value="ECO:0007669"/>
    <property type="project" value="TreeGrafter"/>
</dbReference>
<evidence type="ECO:0000313" key="2">
    <source>
        <dbReference type="EMBL" id="ODH34132.1"/>
    </source>
</evidence>
<evidence type="ECO:0000256" key="1">
    <source>
        <dbReference type="SAM" id="MobiDB-lite"/>
    </source>
</evidence>
<feature type="compositionally biased region" description="Low complexity" evidence="1">
    <location>
        <begin position="29"/>
        <end position="52"/>
    </location>
</feature>
<feature type="region of interest" description="Disordered" evidence="1">
    <location>
        <begin position="1"/>
        <end position="129"/>
    </location>
</feature>
<dbReference type="Pfam" id="PF08539">
    <property type="entry name" value="HbrB"/>
    <property type="match status" value="1"/>
</dbReference>
<feature type="compositionally biased region" description="Basic and acidic residues" evidence="1">
    <location>
        <begin position="261"/>
        <end position="271"/>
    </location>
</feature>
<feature type="compositionally biased region" description="Polar residues" evidence="1">
    <location>
        <begin position="272"/>
        <end position="289"/>
    </location>
</feature>
<dbReference type="AlphaFoldDB" id="A0A1D2JGS5"/>
<evidence type="ECO:0000313" key="3">
    <source>
        <dbReference type="Proteomes" id="UP000242814"/>
    </source>
</evidence>
<dbReference type="VEuPathDB" id="FungiDB:PABG_05088"/>
<dbReference type="Proteomes" id="UP000242814">
    <property type="component" value="Unassembled WGS sequence"/>
</dbReference>
<feature type="compositionally biased region" description="Polar residues" evidence="1">
    <location>
        <begin position="77"/>
        <end position="100"/>
    </location>
</feature>
<dbReference type="VEuPathDB" id="FungiDB:PABG_05087"/>
<feature type="region of interest" description="Disordered" evidence="1">
    <location>
        <begin position="711"/>
        <end position="730"/>
    </location>
</feature>
<dbReference type="InterPro" id="IPR013745">
    <property type="entry name" value="Bit61/PRR5"/>
</dbReference>
<proteinExistence type="predicted"/>
<feature type="region of interest" description="Disordered" evidence="1">
    <location>
        <begin position="961"/>
        <end position="1022"/>
    </location>
</feature>
<dbReference type="EMBL" id="LZYO01000105">
    <property type="protein sequence ID" value="ODH34132.1"/>
    <property type="molecule type" value="Genomic_DNA"/>
</dbReference>
<protein>
    <submittedName>
        <fullName evidence="2">Uncharacterized protein</fullName>
    </submittedName>
</protein>
<feature type="region of interest" description="Disordered" evidence="1">
    <location>
        <begin position="260"/>
        <end position="289"/>
    </location>
</feature>
<dbReference type="VEuPathDB" id="FungiDB:PADG_07208"/>
<accession>A0A1D2JGS5</accession>
<dbReference type="VEuPathDB" id="FungiDB:PADG_07207"/>
<feature type="region of interest" description="Disordered" evidence="1">
    <location>
        <begin position="326"/>
        <end position="345"/>
    </location>
</feature>
<dbReference type="PANTHER" id="PTHR32428:SF2">
    <property type="entry name" value="TARGET OF RAPAMYCIN COMPLEX 2 SUBUNIT BIT61-RELATED"/>
    <property type="match status" value="1"/>
</dbReference>
<feature type="compositionally biased region" description="Basic and acidic residues" evidence="1">
    <location>
        <begin position="327"/>
        <end position="341"/>
    </location>
</feature>